<geneLocation type="plasmid" evidence="1">
    <name>unnamed</name>
</geneLocation>
<dbReference type="NCBIfam" id="NF041112">
    <property type="entry name" value="chap_CsgH_alph"/>
    <property type="match status" value="1"/>
</dbReference>
<dbReference type="InterPro" id="IPR053722">
    <property type="entry name" value="Curli_assembly_CsgC/AgfC"/>
</dbReference>
<dbReference type="Proteomes" id="UP001201844">
    <property type="component" value="Unassembled WGS sequence"/>
</dbReference>
<keyword evidence="1" id="KW-0614">Plasmid</keyword>
<gene>
    <name evidence="1" type="ORF">MKI86_23080</name>
</gene>
<sequence length="138" mass="14834">MLQSVRLILVSVTTTSICLQVGATSMNGHVIYGTSSDTRVRACGISISGEEFAVIRPFIHAASELQGNFTFEVSKLSSSGRSSTRQQNRFSTGTLDNAEVVVDRSGRARIALAVTDETGNQLCNVDQIIELEQTPTPI</sequence>
<evidence type="ECO:0000313" key="2">
    <source>
        <dbReference type="Proteomes" id="UP001201844"/>
    </source>
</evidence>
<comment type="caution">
    <text evidence="1">The sequence shown here is derived from an EMBL/GenBank/DDBJ whole genome shotgun (WGS) entry which is preliminary data.</text>
</comment>
<name>A0ABT0CTT3_9HYPH</name>
<accession>A0ABT0CTT3</accession>
<dbReference type="Gene3D" id="2.60.40.2420">
    <property type="match status" value="1"/>
</dbReference>
<dbReference type="InterPro" id="IPR047726">
    <property type="entry name" value="CsgH_dom"/>
</dbReference>
<protein>
    <submittedName>
        <fullName evidence="1">Uncharacterized protein</fullName>
    </submittedName>
</protein>
<organism evidence="1 2">
    <name type="scientific">Shinella sedimenti</name>
    <dbReference type="NCBI Taxonomy" id="2919913"/>
    <lineage>
        <taxon>Bacteria</taxon>
        <taxon>Pseudomonadati</taxon>
        <taxon>Pseudomonadota</taxon>
        <taxon>Alphaproteobacteria</taxon>
        <taxon>Hyphomicrobiales</taxon>
        <taxon>Rhizobiaceae</taxon>
        <taxon>Shinella</taxon>
    </lineage>
</organism>
<reference evidence="1 2" key="1">
    <citation type="submission" date="2022-02" db="EMBL/GenBank/DDBJ databases">
        <title>Shinella B3.7 sp. nov., isolated from Sediment (Zhairuo Island).</title>
        <authorList>
            <person name="Chen G."/>
        </authorList>
    </citation>
    <scope>NUCLEOTIDE SEQUENCE [LARGE SCALE GENOMIC DNA]</scope>
    <source>
        <strain evidence="1 2">B3.7</strain>
        <plasmid evidence="1">unnamed</plasmid>
    </source>
</reference>
<dbReference type="RefSeq" id="WP_241605750.1">
    <property type="nucleotide sequence ID" value="NZ_JAKVIN010000015.1"/>
</dbReference>
<keyword evidence="2" id="KW-1185">Reference proteome</keyword>
<proteinExistence type="predicted"/>
<dbReference type="EMBL" id="JAKVIN010000015">
    <property type="protein sequence ID" value="MCJ8152015.1"/>
    <property type="molecule type" value="Genomic_DNA"/>
</dbReference>
<evidence type="ECO:0000313" key="1">
    <source>
        <dbReference type="EMBL" id="MCJ8152015.1"/>
    </source>
</evidence>